<feature type="transmembrane region" description="Helical" evidence="8">
    <location>
        <begin position="27"/>
        <end position="48"/>
    </location>
</feature>
<keyword evidence="3 7" id="KW-0812">Transmembrane</keyword>
<dbReference type="SUPFAM" id="SSF81338">
    <property type="entry name" value="Aquaporin-like"/>
    <property type="match status" value="1"/>
</dbReference>
<feature type="transmembrane region" description="Helical" evidence="8">
    <location>
        <begin position="177"/>
        <end position="201"/>
    </location>
</feature>
<evidence type="ECO:0000256" key="6">
    <source>
        <dbReference type="ARBA" id="ARBA00038477"/>
    </source>
</evidence>
<evidence type="ECO:0000256" key="4">
    <source>
        <dbReference type="ARBA" id="ARBA00022989"/>
    </source>
</evidence>
<evidence type="ECO:0000313" key="9">
    <source>
        <dbReference type="EMBL" id="KAB5540625.1"/>
    </source>
</evidence>
<dbReference type="InterPro" id="IPR000425">
    <property type="entry name" value="MIP"/>
</dbReference>
<keyword evidence="10" id="KW-1185">Reference proteome</keyword>
<dbReference type="InterPro" id="IPR023271">
    <property type="entry name" value="Aquaporin-like"/>
</dbReference>
<dbReference type="Gene3D" id="1.20.1080.10">
    <property type="entry name" value="Glycerol uptake facilitator protein"/>
    <property type="match status" value="1"/>
</dbReference>
<accession>A0A5N5LD36</accession>
<dbReference type="FunFam" id="1.20.1080.10:FF:000002">
    <property type="entry name" value="Probable aquaporin TIP1-1"/>
    <property type="match status" value="1"/>
</dbReference>
<protein>
    <recommendedName>
        <fullName evidence="11">Tonoplast intrinsic protein</fullName>
    </recommendedName>
</protein>
<organism evidence="9 10">
    <name type="scientific">Salix brachista</name>
    <dbReference type="NCBI Taxonomy" id="2182728"/>
    <lineage>
        <taxon>Eukaryota</taxon>
        <taxon>Viridiplantae</taxon>
        <taxon>Streptophyta</taxon>
        <taxon>Embryophyta</taxon>
        <taxon>Tracheophyta</taxon>
        <taxon>Spermatophyta</taxon>
        <taxon>Magnoliopsida</taxon>
        <taxon>eudicotyledons</taxon>
        <taxon>Gunneridae</taxon>
        <taxon>Pentapetalae</taxon>
        <taxon>rosids</taxon>
        <taxon>fabids</taxon>
        <taxon>Malpighiales</taxon>
        <taxon>Salicaceae</taxon>
        <taxon>Saliceae</taxon>
        <taxon>Salix</taxon>
    </lineage>
</organism>
<evidence type="ECO:0000256" key="7">
    <source>
        <dbReference type="RuleBase" id="RU000477"/>
    </source>
</evidence>
<dbReference type="CDD" id="cd00333">
    <property type="entry name" value="MIP"/>
    <property type="match status" value="1"/>
</dbReference>
<dbReference type="NCBIfam" id="TIGR00861">
    <property type="entry name" value="MIP"/>
    <property type="match status" value="1"/>
</dbReference>
<dbReference type="PANTHER" id="PTHR45665:SF22">
    <property type="entry name" value="INTRINSIC PROTEIN, PUTATIVE-RELATED"/>
    <property type="match status" value="1"/>
</dbReference>
<reference evidence="10" key="1">
    <citation type="journal article" date="2019" name="Gigascience">
        <title>De novo genome assembly of the endangered Acer yangbiense, a plant species with extremely small populations endemic to Yunnan Province, China.</title>
        <authorList>
            <person name="Yang J."/>
            <person name="Wariss H.M."/>
            <person name="Tao L."/>
            <person name="Zhang R."/>
            <person name="Yun Q."/>
            <person name="Hollingsworth P."/>
            <person name="Dao Z."/>
            <person name="Luo G."/>
            <person name="Guo H."/>
            <person name="Ma Y."/>
            <person name="Sun W."/>
        </authorList>
    </citation>
    <scope>NUCLEOTIDE SEQUENCE [LARGE SCALE GENOMIC DNA]</scope>
    <source>
        <strain evidence="10">cv. br00</strain>
    </source>
</reference>
<dbReference type="PROSITE" id="PS00221">
    <property type="entry name" value="MIP"/>
    <property type="match status" value="1"/>
</dbReference>
<dbReference type="PRINTS" id="PR00783">
    <property type="entry name" value="MINTRINSICP"/>
</dbReference>
<gene>
    <name evidence="9" type="ORF">DKX38_013599</name>
</gene>
<dbReference type="GO" id="GO:0015250">
    <property type="term" value="F:water channel activity"/>
    <property type="evidence" value="ECO:0007669"/>
    <property type="project" value="TreeGrafter"/>
</dbReference>
<keyword evidence="2 7" id="KW-0813">Transport</keyword>
<dbReference type="EMBL" id="VDCV01000009">
    <property type="protein sequence ID" value="KAB5540625.1"/>
    <property type="molecule type" value="Genomic_DNA"/>
</dbReference>
<evidence type="ECO:0000256" key="3">
    <source>
        <dbReference type="ARBA" id="ARBA00022692"/>
    </source>
</evidence>
<comment type="similarity">
    <text evidence="6">Belongs to the MIP/aquaporin (TC 1.A.8) family. TIP (TC 1.A.8.10) subfamily.</text>
</comment>
<dbReference type="GO" id="GO:0009705">
    <property type="term" value="C:plant-type vacuole membrane"/>
    <property type="evidence" value="ECO:0007669"/>
    <property type="project" value="TreeGrafter"/>
</dbReference>
<evidence type="ECO:0000313" key="10">
    <source>
        <dbReference type="Proteomes" id="UP000326939"/>
    </source>
</evidence>
<feature type="transmembrane region" description="Helical" evidence="8">
    <location>
        <begin position="60"/>
        <end position="79"/>
    </location>
</feature>
<evidence type="ECO:0008006" key="11">
    <source>
        <dbReference type="Google" id="ProtNLM"/>
    </source>
</evidence>
<evidence type="ECO:0000256" key="1">
    <source>
        <dbReference type="ARBA" id="ARBA00004141"/>
    </source>
</evidence>
<comment type="caution">
    <text evidence="9">The sequence shown here is derived from an EMBL/GenBank/DDBJ whole genome shotgun (WGS) entry which is preliminary data.</text>
</comment>
<dbReference type="PANTHER" id="PTHR45665">
    <property type="entry name" value="AQUAPORIN-8"/>
    <property type="match status" value="1"/>
</dbReference>
<evidence type="ECO:0000256" key="8">
    <source>
        <dbReference type="SAM" id="Phobius"/>
    </source>
</evidence>
<comment type="subcellular location">
    <subcellularLocation>
        <location evidence="1">Membrane</location>
        <topology evidence="1">Multi-pass membrane protein</topology>
    </subcellularLocation>
</comment>
<proteinExistence type="inferred from homology"/>
<name>A0A5N5LD36_9ROSI</name>
<dbReference type="AlphaFoldDB" id="A0A5N5LD36"/>
<keyword evidence="4 8" id="KW-1133">Transmembrane helix</keyword>
<evidence type="ECO:0000256" key="2">
    <source>
        <dbReference type="ARBA" id="ARBA00022448"/>
    </source>
</evidence>
<evidence type="ECO:0000256" key="5">
    <source>
        <dbReference type="ARBA" id="ARBA00023136"/>
    </source>
</evidence>
<feature type="transmembrane region" description="Helical" evidence="8">
    <location>
        <begin position="145"/>
        <end position="165"/>
    </location>
</feature>
<dbReference type="Pfam" id="PF00230">
    <property type="entry name" value="MIP"/>
    <property type="match status" value="1"/>
</dbReference>
<dbReference type="InterPro" id="IPR022357">
    <property type="entry name" value="MIP_CS"/>
</dbReference>
<keyword evidence="5 8" id="KW-0472">Membrane</keyword>
<feature type="transmembrane region" description="Helical" evidence="8">
    <location>
        <begin position="221"/>
        <end position="240"/>
    </location>
</feature>
<dbReference type="Proteomes" id="UP000326939">
    <property type="component" value="Chromosome 9"/>
</dbReference>
<dbReference type="InterPro" id="IPR034294">
    <property type="entry name" value="Aquaporin_transptr"/>
</dbReference>
<sequence>MSNFVVVDRIAIGSVATDFQPSAFKAALAEFISTLIFVFAGQGSTMAYNKLTSNAATSPAGLIAVALAHAFGLFVAVATSANISGGHCNPAVTFGAFLGGNITLLRGVLYWIAQLLGSTVACLLLKFATHYMTVSIFTLSSGVSVWNAFVFEIVMTFALVYTVYATAIDPKRGDVGVVAPLAIGFVLGANILAGGAFEGAALNPAVPFGPALVSWNWHHHWVYWAGPLIGGGLAGVVYEFTFISRTHEPLPVVVEY</sequence>